<dbReference type="PANTHER" id="PTHR11735:SF14">
    <property type="entry name" value="TRNA N6-ADENOSINE THREONYLCARBAMOYLTRANSFERASE"/>
    <property type="match status" value="1"/>
</dbReference>
<comment type="subcellular location">
    <subcellularLocation>
        <location evidence="1 9">Cytoplasm</location>
    </subcellularLocation>
</comment>
<feature type="binding site" evidence="9">
    <location>
        <position position="256"/>
    </location>
    <ligand>
        <name>substrate</name>
    </ligand>
</feature>
<evidence type="ECO:0000313" key="11">
    <source>
        <dbReference type="EMBL" id="MBE5728423.1"/>
    </source>
</evidence>
<dbReference type="HAMAP" id="MF_01446">
    <property type="entry name" value="Kae1"/>
    <property type="match status" value="1"/>
</dbReference>
<dbReference type="GO" id="GO:0000408">
    <property type="term" value="C:EKC/KEOPS complex"/>
    <property type="evidence" value="ECO:0007669"/>
    <property type="project" value="InterPro"/>
</dbReference>
<proteinExistence type="inferred from homology"/>
<dbReference type="PANTHER" id="PTHR11735">
    <property type="entry name" value="TRNA N6-ADENOSINE THREONYLCARBAMOYLTRANSFERASE"/>
    <property type="match status" value="1"/>
</dbReference>
<evidence type="ECO:0000256" key="3">
    <source>
        <dbReference type="ARBA" id="ARBA00022679"/>
    </source>
</evidence>
<feature type="binding site" evidence="9">
    <location>
        <position position="128"/>
    </location>
    <ligand>
        <name>Fe cation</name>
        <dbReference type="ChEBI" id="CHEBI:24875"/>
    </ligand>
</feature>
<dbReference type="Gene3D" id="3.30.420.40">
    <property type="match status" value="2"/>
</dbReference>
<dbReference type="InterPro" id="IPR000905">
    <property type="entry name" value="Gcp-like_dom"/>
</dbReference>
<comment type="catalytic activity">
    <reaction evidence="8 9">
        <text>L-threonylcarbamoyladenylate + adenosine(37) in tRNA = N(6)-L-threonylcarbamoyladenosine(37) in tRNA + AMP + H(+)</text>
        <dbReference type="Rhea" id="RHEA:37059"/>
        <dbReference type="Rhea" id="RHEA-COMP:10162"/>
        <dbReference type="Rhea" id="RHEA-COMP:10163"/>
        <dbReference type="ChEBI" id="CHEBI:15378"/>
        <dbReference type="ChEBI" id="CHEBI:73682"/>
        <dbReference type="ChEBI" id="CHEBI:74411"/>
        <dbReference type="ChEBI" id="CHEBI:74418"/>
        <dbReference type="ChEBI" id="CHEBI:456215"/>
        <dbReference type="EC" id="2.3.1.234"/>
    </reaction>
</comment>
<feature type="binding site" evidence="9">
    <location>
        <position position="173"/>
    </location>
    <ligand>
        <name>substrate</name>
    </ligand>
</feature>
<dbReference type="InterPro" id="IPR034680">
    <property type="entry name" value="Kae1_archaea_euk"/>
</dbReference>
<evidence type="ECO:0000256" key="5">
    <source>
        <dbReference type="ARBA" id="ARBA00022723"/>
    </source>
</evidence>
<evidence type="ECO:0000256" key="9">
    <source>
        <dbReference type="HAMAP-Rule" id="MF_01446"/>
    </source>
</evidence>
<dbReference type="GO" id="GO:0002949">
    <property type="term" value="P:tRNA threonylcarbamoyladenosine modification"/>
    <property type="evidence" value="ECO:0007669"/>
    <property type="project" value="UniProtKB-UniRule"/>
</dbReference>
<protein>
    <recommendedName>
        <fullName evidence="9">tRNA N6-adenosine threonylcarbamoyltransferase</fullName>
        <ecNumber evidence="9">2.3.1.234</ecNumber>
    </recommendedName>
    <alternativeName>
        <fullName evidence="9">N6-L-threonylcarbamoyladenine synthase</fullName>
        <shortName evidence="9">t(6)A synthase</shortName>
    </alternativeName>
    <alternativeName>
        <fullName evidence="9">t(6)A37 threonylcarbamoyladenosine biosynthesis protein Kae1</fullName>
    </alternativeName>
    <alternativeName>
        <fullName evidence="9">tRNA threonylcarbamoyladenosine biosynthesis protein Kae1</fullName>
    </alternativeName>
</protein>
<dbReference type="NCBIfam" id="TIGR03722">
    <property type="entry name" value="arch_KAE1"/>
    <property type="match status" value="1"/>
</dbReference>
<dbReference type="AlphaFoldDB" id="A0A8T3USW2"/>
<sequence>MLVLGIESTAHTFGVGITDGKEILANEKDTYKPKQGGIIPREAADHHYKFAPNIIKSALDKASMKLKDIDIFAFSQGPGIYSPLKVSFQISNFLSQKYKKKLIGVNHCIAHLEIARKETGFEDPVMLYVSGGNTQIITFAEGHYRVFGETQDIGVGNLLDKFGRVMGISFPAGPEIEKYASKGKRYIPLPYSIKGMDVSLSGIETFISNIKDKHSVEDLSFSLQETVFSMLIEASERALAYTEKESFVITGGVAANKRLNEMGRIMAESRGVKFKSIPMEYAGDNGAMIAYTGYLMKNEPEKDYLPKPVFRTDSVKINYR</sequence>
<dbReference type="InterPro" id="IPR017861">
    <property type="entry name" value="KAE1/TsaD"/>
</dbReference>
<keyword evidence="6 9" id="KW-0408">Iron</keyword>
<dbReference type="PRINTS" id="PR00789">
    <property type="entry name" value="OSIALOPTASE"/>
</dbReference>
<organism evidence="11 12">
    <name type="scientific">Candidatus Acidifodinimicrobium mancum</name>
    <dbReference type="NCBI Taxonomy" id="2898728"/>
    <lineage>
        <taxon>Archaea</taxon>
        <taxon>Candidatus Parvarchaeota</taxon>
        <taxon>Candidatus Acidifodinimicrobiaceae</taxon>
        <taxon>Candidatus Acidifodinimicrobium</taxon>
    </lineage>
</organism>
<keyword evidence="5 9" id="KW-0479">Metal-binding</keyword>
<feature type="binding site" evidence="9">
    <location>
        <begin position="128"/>
        <end position="132"/>
    </location>
    <ligand>
        <name>substrate</name>
    </ligand>
</feature>
<dbReference type="Proteomes" id="UP000718571">
    <property type="component" value="Unassembled WGS sequence"/>
</dbReference>
<feature type="binding site" evidence="9">
    <location>
        <position position="177"/>
    </location>
    <ligand>
        <name>substrate</name>
    </ligand>
</feature>
<name>A0A8T3USW2_9ARCH</name>
<evidence type="ECO:0000256" key="4">
    <source>
        <dbReference type="ARBA" id="ARBA00022694"/>
    </source>
</evidence>
<evidence type="ECO:0000259" key="10">
    <source>
        <dbReference type="Pfam" id="PF00814"/>
    </source>
</evidence>
<feature type="binding site" evidence="9">
    <location>
        <position position="160"/>
    </location>
    <ligand>
        <name>substrate</name>
    </ligand>
</feature>
<comment type="similarity">
    <text evidence="9">Belongs to the KAE1 / TsaD family.</text>
</comment>
<reference evidence="11 12" key="1">
    <citation type="submission" date="2020-09" db="EMBL/GenBank/DDBJ databases">
        <title>Genomic characterization of a novel Parvarchaeota family in acid mine drainage sediments.</title>
        <authorList>
            <person name="Luo Z.-H."/>
        </authorList>
    </citation>
    <scope>NUCLEOTIDE SEQUENCE [LARGE SCALE GENOMIC DNA]</scope>
    <source>
        <strain evidence="11">MAS1_bins.189</strain>
    </source>
</reference>
<dbReference type="InterPro" id="IPR043129">
    <property type="entry name" value="ATPase_NBD"/>
</dbReference>
<dbReference type="FunFam" id="3.30.420.40:FF:000038">
    <property type="entry name" value="Probable tRNA N6-adenosine threonylcarbamoyltransferase"/>
    <property type="match status" value="1"/>
</dbReference>
<evidence type="ECO:0000256" key="2">
    <source>
        <dbReference type="ARBA" id="ARBA00022490"/>
    </source>
</evidence>
<feature type="binding site" evidence="9">
    <location>
        <position position="107"/>
    </location>
    <ligand>
        <name>Fe cation</name>
        <dbReference type="ChEBI" id="CHEBI:24875"/>
    </ligand>
</feature>
<feature type="binding site" evidence="9">
    <location>
        <position position="111"/>
    </location>
    <ligand>
        <name>Fe cation</name>
        <dbReference type="ChEBI" id="CHEBI:24875"/>
    </ligand>
</feature>
<evidence type="ECO:0000256" key="6">
    <source>
        <dbReference type="ARBA" id="ARBA00023004"/>
    </source>
</evidence>
<dbReference type="EC" id="2.3.1.234" evidence="9"/>
<comment type="function">
    <text evidence="9">Required for the formation of a threonylcarbamoyl group on adenosine at position 37 (t(6)A37) in tRNAs that read codons beginning with adenine. Is probably involved in the transfer of the threonylcarbamoyl moiety of threonylcarbamoyl-AMP (TC-AMP) to the N6 group of A37.</text>
</comment>
<dbReference type="GO" id="GO:0005506">
    <property type="term" value="F:iron ion binding"/>
    <property type="evidence" value="ECO:0007669"/>
    <property type="project" value="UniProtKB-UniRule"/>
</dbReference>
<comment type="cofactor">
    <cofactor evidence="9">
        <name>Fe(2+)</name>
        <dbReference type="ChEBI" id="CHEBI:29033"/>
    </cofactor>
    <text evidence="9">Binds 1 Fe(2+) ion per subunit.</text>
</comment>
<keyword evidence="3 9" id="KW-0808">Transferase</keyword>
<keyword evidence="2 9" id="KW-0963">Cytoplasm</keyword>
<dbReference type="GO" id="GO:0005737">
    <property type="term" value="C:cytoplasm"/>
    <property type="evidence" value="ECO:0007669"/>
    <property type="project" value="UniProtKB-SubCell"/>
</dbReference>
<dbReference type="SUPFAM" id="SSF53067">
    <property type="entry name" value="Actin-like ATPase domain"/>
    <property type="match status" value="1"/>
</dbReference>
<dbReference type="NCBIfam" id="TIGR00329">
    <property type="entry name" value="gcp_kae1"/>
    <property type="match status" value="1"/>
</dbReference>
<keyword evidence="4 9" id="KW-0819">tRNA processing</keyword>
<accession>A0A8T3USW2</accession>
<dbReference type="EMBL" id="JADFAR010000011">
    <property type="protein sequence ID" value="MBE5728423.1"/>
    <property type="molecule type" value="Genomic_DNA"/>
</dbReference>
<evidence type="ECO:0000256" key="7">
    <source>
        <dbReference type="ARBA" id="ARBA00023315"/>
    </source>
</evidence>
<dbReference type="GO" id="GO:0061711">
    <property type="term" value="F:tRNA N(6)-L-threonylcarbamoyladenine synthase activity"/>
    <property type="evidence" value="ECO:0007669"/>
    <property type="project" value="UniProtKB-EC"/>
</dbReference>
<feature type="domain" description="Gcp-like" evidence="10">
    <location>
        <begin position="23"/>
        <end position="291"/>
    </location>
</feature>
<dbReference type="Pfam" id="PF00814">
    <property type="entry name" value="TsaD"/>
    <property type="match status" value="1"/>
</dbReference>
<feature type="binding site" evidence="9">
    <location>
        <position position="284"/>
    </location>
    <ligand>
        <name>Fe cation</name>
        <dbReference type="ChEBI" id="CHEBI:24875"/>
    </ligand>
</feature>
<gene>
    <name evidence="11" type="primary">tsaD</name>
    <name evidence="9" type="synonym">kae1</name>
    <name evidence="11" type="ORF">IHE51_01015</name>
</gene>
<evidence type="ECO:0000313" key="12">
    <source>
        <dbReference type="Proteomes" id="UP000718571"/>
    </source>
</evidence>
<evidence type="ECO:0000256" key="8">
    <source>
        <dbReference type="ARBA" id="ARBA00048117"/>
    </source>
</evidence>
<evidence type="ECO:0000256" key="1">
    <source>
        <dbReference type="ARBA" id="ARBA00004496"/>
    </source>
</evidence>
<keyword evidence="7 9" id="KW-0012">Acyltransferase</keyword>
<comment type="caution">
    <text evidence="11">The sequence shown here is derived from an EMBL/GenBank/DDBJ whole genome shotgun (WGS) entry which is preliminary data.</text>
</comment>